<dbReference type="InterPro" id="IPR016181">
    <property type="entry name" value="Acyl_CoA_acyltransferase"/>
</dbReference>
<proteinExistence type="predicted"/>
<sequence>MAQRIEVREMGRIEDSAERHRLWSIYEAAFAPLQVATPMRHGSYTRPEFEALLDDPDFRKYVARVGGILVGLCVITTRLDKIPWVSSSYYAHRFPDLTARGKVFFLTGVIVDPAYQTAQRVGAVLLAKAVRSLGDEGVLCADYSENLRSGLRPFVERTLGQAAVEEVLDRQVFVAYSYRKKNRGP</sequence>
<reference evidence="3" key="1">
    <citation type="submission" date="2018-12" db="EMBL/GenBank/DDBJ databases">
        <title>Complete genome sequence of an uncultured bacterium of the candidate phylum Bipolaricaulota.</title>
        <authorList>
            <person name="Kadnikov V.V."/>
            <person name="Mardanov A.V."/>
            <person name="Beletsky A.V."/>
            <person name="Frank Y.A."/>
            <person name="Karnachuk O.V."/>
            <person name="Ravin N.V."/>
        </authorList>
    </citation>
    <scope>NUCLEOTIDE SEQUENCE [LARGE SCALE GENOMIC DNA]</scope>
</reference>
<dbReference type="PROSITE" id="PS51186">
    <property type="entry name" value="GNAT"/>
    <property type="match status" value="1"/>
</dbReference>
<accession>A0A410FUJ7</accession>
<dbReference type="EMBL" id="CP034928">
    <property type="protein sequence ID" value="QAA76621.1"/>
    <property type="molecule type" value="Genomic_DNA"/>
</dbReference>
<evidence type="ECO:0000313" key="2">
    <source>
        <dbReference type="EMBL" id="QAA76621.1"/>
    </source>
</evidence>
<dbReference type="Proteomes" id="UP000287233">
    <property type="component" value="Chromosome"/>
</dbReference>
<dbReference type="Pfam" id="PF00583">
    <property type="entry name" value="Acetyltransf_1"/>
    <property type="match status" value="1"/>
</dbReference>
<name>A0A410FUJ7_BIPS1</name>
<gene>
    <name evidence="2" type="ORF">BIP78_0855</name>
</gene>
<dbReference type="AlphaFoldDB" id="A0A410FUJ7"/>
<dbReference type="Gene3D" id="3.40.630.30">
    <property type="match status" value="1"/>
</dbReference>
<evidence type="ECO:0000259" key="1">
    <source>
        <dbReference type="PROSITE" id="PS51186"/>
    </source>
</evidence>
<dbReference type="KEGG" id="bih:BIP78_0855"/>
<organism evidence="2 3">
    <name type="scientific">Bipolaricaulis sibiricus</name>
    <dbReference type="NCBI Taxonomy" id="2501609"/>
    <lineage>
        <taxon>Bacteria</taxon>
        <taxon>Candidatus Bipolaricaulota</taxon>
        <taxon>Candidatus Bipolaricaulia</taxon>
        <taxon>Candidatus Bipolaricaulales</taxon>
        <taxon>Candidatus Bipolaricaulaceae</taxon>
        <taxon>Candidatus Bipolaricaulis</taxon>
    </lineage>
</organism>
<protein>
    <recommendedName>
        <fullName evidence="1">N-acetyltransferase domain-containing protein</fullName>
    </recommendedName>
</protein>
<feature type="domain" description="N-acetyltransferase" evidence="1">
    <location>
        <begin position="5"/>
        <end position="183"/>
    </location>
</feature>
<dbReference type="InterPro" id="IPR000182">
    <property type="entry name" value="GNAT_dom"/>
</dbReference>
<dbReference type="SUPFAM" id="SSF55729">
    <property type="entry name" value="Acyl-CoA N-acyltransferases (Nat)"/>
    <property type="match status" value="1"/>
</dbReference>
<dbReference type="GO" id="GO:0016747">
    <property type="term" value="F:acyltransferase activity, transferring groups other than amino-acyl groups"/>
    <property type="evidence" value="ECO:0007669"/>
    <property type="project" value="InterPro"/>
</dbReference>
<evidence type="ECO:0000313" key="3">
    <source>
        <dbReference type="Proteomes" id="UP000287233"/>
    </source>
</evidence>